<evidence type="ECO:0000259" key="1">
    <source>
        <dbReference type="Pfam" id="PF04950"/>
    </source>
</evidence>
<gene>
    <name evidence="2" type="ORF">F0562_035266</name>
</gene>
<name>A0A5J5A9Z7_9ASTE</name>
<feature type="domain" description="Ribosome biogenesis protein BMS1/TSR1 C-terminal" evidence="1">
    <location>
        <begin position="8"/>
        <end position="96"/>
    </location>
</feature>
<reference evidence="2 3" key="1">
    <citation type="submission" date="2019-09" db="EMBL/GenBank/DDBJ databases">
        <title>A chromosome-level genome assembly of the Chinese tupelo Nyssa sinensis.</title>
        <authorList>
            <person name="Yang X."/>
            <person name="Kang M."/>
            <person name="Yang Y."/>
            <person name="Xiong H."/>
            <person name="Wang M."/>
            <person name="Zhang Z."/>
            <person name="Wang Z."/>
            <person name="Wu H."/>
            <person name="Ma T."/>
            <person name="Liu J."/>
            <person name="Xi Z."/>
        </authorList>
    </citation>
    <scope>NUCLEOTIDE SEQUENCE [LARGE SCALE GENOMIC DNA]</scope>
    <source>
        <strain evidence="2">J267</strain>
        <tissue evidence="2">Leaf</tissue>
    </source>
</reference>
<dbReference type="InterPro" id="IPR007034">
    <property type="entry name" value="BMS1_TSR1_C"/>
</dbReference>
<keyword evidence="3" id="KW-1185">Reference proteome</keyword>
<dbReference type="InterPro" id="IPR039761">
    <property type="entry name" value="Bms1/Tsr1"/>
</dbReference>
<dbReference type="GO" id="GO:0003924">
    <property type="term" value="F:GTPase activity"/>
    <property type="evidence" value="ECO:0007669"/>
    <property type="project" value="TreeGrafter"/>
</dbReference>
<dbReference type="AlphaFoldDB" id="A0A5J5A9Z7"/>
<dbReference type="GO" id="GO:0000462">
    <property type="term" value="P:maturation of SSU-rRNA from tricistronic rRNA transcript (SSU-rRNA, 5.8S rRNA, LSU-rRNA)"/>
    <property type="evidence" value="ECO:0007669"/>
    <property type="project" value="TreeGrafter"/>
</dbReference>
<dbReference type="PANTHER" id="PTHR12858:SF1">
    <property type="entry name" value="PRE-RRNA-PROCESSING PROTEIN TSR1 HOMOLOG"/>
    <property type="match status" value="1"/>
</dbReference>
<dbReference type="GO" id="GO:0000479">
    <property type="term" value="P:endonucleolytic cleavage of tricistronic rRNA transcript (SSU-rRNA, 5.8S rRNA, LSU-rRNA)"/>
    <property type="evidence" value="ECO:0007669"/>
    <property type="project" value="TreeGrafter"/>
</dbReference>
<evidence type="ECO:0000313" key="2">
    <source>
        <dbReference type="EMBL" id="KAA8527865.1"/>
    </source>
</evidence>
<protein>
    <recommendedName>
        <fullName evidence="1">Ribosome biogenesis protein BMS1/TSR1 C-terminal domain-containing protein</fullName>
    </recommendedName>
</protein>
<dbReference type="GO" id="GO:0030688">
    <property type="term" value="C:preribosome, small subunit precursor"/>
    <property type="evidence" value="ECO:0007669"/>
    <property type="project" value="TreeGrafter"/>
</dbReference>
<organism evidence="2 3">
    <name type="scientific">Nyssa sinensis</name>
    <dbReference type="NCBI Taxonomy" id="561372"/>
    <lineage>
        <taxon>Eukaryota</taxon>
        <taxon>Viridiplantae</taxon>
        <taxon>Streptophyta</taxon>
        <taxon>Embryophyta</taxon>
        <taxon>Tracheophyta</taxon>
        <taxon>Spermatophyta</taxon>
        <taxon>Magnoliopsida</taxon>
        <taxon>eudicotyledons</taxon>
        <taxon>Gunneridae</taxon>
        <taxon>Pentapetalae</taxon>
        <taxon>asterids</taxon>
        <taxon>Cornales</taxon>
        <taxon>Nyssaceae</taxon>
        <taxon>Nyssa</taxon>
    </lineage>
</organism>
<dbReference type="Proteomes" id="UP000325577">
    <property type="component" value="Linkage Group LG21"/>
</dbReference>
<dbReference type="OrthoDB" id="119302at2759"/>
<dbReference type="GO" id="GO:0005525">
    <property type="term" value="F:GTP binding"/>
    <property type="evidence" value="ECO:0007669"/>
    <property type="project" value="TreeGrafter"/>
</dbReference>
<evidence type="ECO:0000313" key="3">
    <source>
        <dbReference type="Proteomes" id="UP000325577"/>
    </source>
</evidence>
<dbReference type="Pfam" id="PF04950">
    <property type="entry name" value="RIBIOP_C"/>
    <property type="match status" value="1"/>
</dbReference>
<accession>A0A5J5A9Z7</accession>
<sequence>MLHHLPLIASVGSLRSIEPNKIILKKIILTGVAAAVTFNEYHNPEDVRWFKPVEVWTKCGHIKEPVSTHGAMKCLFNGVLQQHDTVCMSLYKRTYPKWPQHWFPILDA</sequence>
<dbReference type="PANTHER" id="PTHR12858">
    <property type="entry name" value="RIBOSOME BIOGENESIS PROTEIN"/>
    <property type="match status" value="1"/>
</dbReference>
<proteinExistence type="predicted"/>
<dbReference type="GO" id="GO:0034511">
    <property type="term" value="F:U3 snoRNA binding"/>
    <property type="evidence" value="ECO:0007669"/>
    <property type="project" value="TreeGrafter"/>
</dbReference>
<dbReference type="EMBL" id="CM018045">
    <property type="protein sequence ID" value="KAA8527865.1"/>
    <property type="molecule type" value="Genomic_DNA"/>
</dbReference>